<dbReference type="EMBL" id="FUWZ01000002">
    <property type="protein sequence ID" value="SKA10206.1"/>
    <property type="molecule type" value="Genomic_DNA"/>
</dbReference>
<dbReference type="InterPro" id="IPR041662">
    <property type="entry name" value="SusD-like_2"/>
</dbReference>
<dbReference type="Proteomes" id="UP000190367">
    <property type="component" value="Unassembled WGS sequence"/>
</dbReference>
<proteinExistence type="predicted"/>
<gene>
    <name evidence="2" type="ORF">SAMN04488128_102770</name>
</gene>
<dbReference type="AlphaFoldDB" id="A0A1T4R2U9"/>
<dbReference type="OrthoDB" id="725917at2"/>
<keyword evidence="3" id="KW-1185">Reference proteome</keyword>
<dbReference type="Pfam" id="PF12771">
    <property type="entry name" value="SusD-like_2"/>
    <property type="match status" value="1"/>
</dbReference>
<feature type="chain" id="PRO_5012278550" evidence="1">
    <location>
        <begin position="22"/>
        <end position="496"/>
    </location>
</feature>
<sequence>MTNKILKYSSALLLLAAMAFTGCKKLDDINHDPTKPTTAEPQYLLAGSQKAAMDVLYSGLQNGYIAMHYAQYWSANSRTDDSRYKLDEGNNSTMWNNLYRISLNNLQTIVRQNATKPATPELAVQTAIARVSSCWIYQILADAYGNVPYSKTFQLDGGNLKPAYDDAKGIYGHLLDTLQAQIAIFDANKGVTATGDVIYNGASEKWAKLAHSLMLRIAIRMADADGAKAKQIIEAHYQLAFTSNDDNAQFTYLNAAPNKFPFNDSEREIPDFFVSGTMVDYMQATGDPRLPIYARPSKDDKALKGMPYGWASADATRPAPGRFSYPGTQIYSATMPGILMNYAEVEFILAEAAARGMSVGEASTHYVNGIKASIDYWKKLTNNTSITDAAVDKFVGAVPYNAADWRNVIGTQKWLALYPQGFQGWFERTRLNFKKPGGQALFIAPVSGSMDQSAPFVPYRLTYLVTEQAQNQAAYNDAAKAIGGDLKGTRLWYNKF</sequence>
<organism evidence="2 3">
    <name type="scientific">Chitinophaga eiseniae</name>
    <dbReference type="NCBI Taxonomy" id="634771"/>
    <lineage>
        <taxon>Bacteria</taxon>
        <taxon>Pseudomonadati</taxon>
        <taxon>Bacteroidota</taxon>
        <taxon>Chitinophagia</taxon>
        <taxon>Chitinophagales</taxon>
        <taxon>Chitinophagaceae</taxon>
        <taxon>Chitinophaga</taxon>
    </lineage>
</organism>
<accession>A0A1T4R2U9</accession>
<evidence type="ECO:0000313" key="2">
    <source>
        <dbReference type="EMBL" id="SKA10206.1"/>
    </source>
</evidence>
<keyword evidence="1" id="KW-0732">Signal</keyword>
<dbReference type="Gene3D" id="1.25.40.390">
    <property type="match status" value="1"/>
</dbReference>
<evidence type="ECO:0000256" key="1">
    <source>
        <dbReference type="SAM" id="SignalP"/>
    </source>
</evidence>
<dbReference type="STRING" id="634771.SAMN04488128_102770"/>
<reference evidence="3" key="1">
    <citation type="submission" date="2017-02" db="EMBL/GenBank/DDBJ databases">
        <authorList>
            <person name="Varghese N."/>
            <person name="Submissions S."/>
        </authorList>
    </citation>
    <scope>NUCLEOTIDE SEQUENCE [LARGE SCALE GENOMIC DNA]</scope>
    <source>
        <strain evidence="3">DSM 22224</strain>
    </source>
</reference>
<protein>
    <submittedName>
        <fullName evidence="2">Starch-binding associating with outer membrane</fullName>
    </submittedName>
</protein>
<feature type="signal peptide" evidence="1">
    <location>
        <begin position="1"/>
        <end position="21"/>
    </location>
</feature>
<dbReference type="PROSITE" id="PS51257">
    <property type="entry name" value="PROKAR_LIPOPROTEIN"/>
    <property type="match status" value="1"/>
</dbReference>
<dbReference type="RefSeq" id="WP_078669282.1">
    <property type="nucleotide sequence ID" value="NZ_FUWZ01000002.1"/>
</dbReference>
<name>A0A1T4R2U9_9BACT</name>
<dbReference type="InterPro" id="IPR011990">
    <property type="entry name" value="TPR-like_helical_dom_sf"/>
</dbReference>
<dbReference type="SUPFAM" id="SSF48452">
    <property type="entry name" value="TPR-like"/>
    <property type="match status" value="1"/>
</dbReference>
<evidence type="ECO:0000313" key="3">
    <source>
        <dbReference type="Proteomes" id="UP000190367"/>
    </source>
</evidence>